<evidence type="ECO:0000313" key="6">
    <source>
        <dbReference type="Proteomes" id="UP000247811"/>
    </source>
</evidence>
<organism evidence="5 6">
    <name type="scientific">Sphaerotilus hippei</name>
    <dbReference type="NCBI Taxonomy" id="744406"/>
    <lineage>
        <taxon>Bacteria</taxon>
        <taxon>Pseudomonadati</taxon>
        <taxon>Pseudomonadota</taxon>
        <taxon>Betaproteobacteria</taxon>
        <taxon>Burkholderiales</taxon>
        <taxon>Sphaerotilaceae</taxon>
        <taxon>Sphaerotilus</taxon>
    </lineage>
</organism>
<dbReference type="Gene3D" id="3.30.360.10">
    <property type="entry name" value="Dihydrodipicolinate Reductase, domain 2"/>
    <property type="match status" value="1"/>
</dbReference>
<proteinExistence type="inferred from homology"/>
<dbReference type="GO" id="GO:0006740">
    <property type="term" value="P:NADPH regeneration"/>
    <property type="evidence" value="ECO:0007669"/>
    <property type="project" value="TreeGrafter"/>
</dbReference>
<comment type="similarity">
    <text evidence="1">Belongs to the Gfo/Idh/MocA family.</text>
</comment>
<reference evidence="5 6" key="1">
    <citation type="submission" date="2018-05" db="EMBL/GenBank/DDBJ databases">
        <title>Genomic Encyclopedia of Type Strains, Phase IV (KMG-IV): sequencing the most valuable type-strain genomes for metagenomic binning, comparative biology and taxonomic classification.</title>
        <authorList>
            <person name="Goeker M."/>
        </authorList>
    </citation>
    <scope>NUCLEOTIDE SEQUENCE [LARGE SCALE GENOMIC DNA]</scope>
    <source>
        <strain evidence="5 6">DSM 566</strain>
    </source>
</reference>
<dbReference type="Gene3D" id="3.40.50.720">
    <property type="entry name" value="NAD(P)-binding Rossmann-like Domain"/>
    <property type="match status" value="1"/>
</dbReference>
<accession>A0A318H0P0</accession>
<dbReference type="Pfam" id="PF22725">
    <property type="entry name" value="GFO_IDH_MocA_C3"/>
    <property type="match status" value="1"/>
</dbReference>
<dbReference type="InterPro" id="IPR036291">
    <property type="entry name" value="NAD(P)-bd_dom_sf"/>
</dbReference>
<keyword evidence="2" id="KW-0560">Oxidoreductase</keyword>
<gene>
    <name evidence="5" type="ORF">C7444_11619</name>
</gene>
<dbReference type="InterPro" id="IPR000683">
    <property type="entry name" value="Gfo/Idh/MocA-like_OxRdtase_N"/>
</dbReference>
<sequence>MKNVAVFGAGRIGRIHATNLANLPGVQLKFICDPVGDSASQLASQLGASVSTIEAVLDDSSIDVVAITSPTSTHSDLITRAAAAGKHIFCEKPVDLSVPRAIACGEAVQAAGVACMIGFQRRFDPTFNEARTRMDAGQIGNPEMLVITSRDPGAPPAEYIKASGGIFRDMLIHDLDVFRWILCADGDEAEWLSATGSVLTDPAIAALGDVDSTAVTIRTKKGRLCQINTSRRAAYGYDQRFEVLGSLGLLQCGNHTPSEVVQWDASGVRADKPEAFFLQRYAAAYKAEIAHFFECLQSGGSFRTTVADGVKAQILADAAAESCLSGQPVRF</sequence>
<evidence type="ECO:0000259" key="3">
    <source>
        <dbReference type="Pfam" id="PF01408"/>
    </source>
</evidence>
<dbReference type="PANTHER" id="PTHR42840:SF3">
    <property type="entry name" value="BINDING ROSSMANN FOLD OXIDOREDUCTASE, PUTATIVE (AFU_ORTHOLOGUE AFUA_2G10240)-RELATED"/>
    <property type="match status" value="1"/>
</dbReference>
<dbReference type="InterPro" id="IPR030827">
    <property type="entry name" value="Myo_inos_IolG"/>
</dbReference>
<evidence type="ECO:0000256" key="1">
    <source>
        <dbReference type="ARBA" id="ARBA00010928"/>
    </source>
</evidence>
<dbReference type="SUPFAM" id="SSF55347">
    <property type="entry name" value="Glyceraldehyde-3-phosphate dehydrogenase-like, C-terminal domain"/>
    <property type="match status" value="1"/>
</dbReference>
<dbReference type="AlphaFoldDB" id="A0A318H0P0"/>
<keyword evidence="6" id="KW-1185">Reference proteome</keyword>
<dbReference type="OrthoDB" id="9793050at2"/>
<name>A0A318H0P0_9BURK</name>
<feature type="domain" description="GFO/IDH/MocA-like oxidoreductase" evidence="4">
    <location>
        <begin position="127"/>
        <end position="250"/>
    </location>
</feature>
<feature type="domain" description="Gfo/Idh/MocA-like oxidoreductase N-terminal" evidence="3">
    <location>
        <begin position="3"/>
        <end position="119"/>
    </location>
</feature>
<dbReference type="GO" id="GO:0016491">
    <property type="term" value="F:oxidoreductase activity"/>
    <property type="evidence" value="ECO:0007669"/>
    <property type="project" value="UniProtKB-KW"/>
</dbReference>
<dbReference type="SUPFAM" id="SSF51735">
    <property type="entry name" value="NAD(P)-binding Rossmann-fold domains"/>
    <property type="match status" value="1"/>
</dbReference>
<dbReference type="Pfam" id="PF01408">
    <property type="entry name" value="GFO_IDH_MocA"/>
    <property type="match status" value="1"/>
</dbReference>
<evidence type="ECO:0000256" key="2">
    <source>
        <dbReference type="ARBA" id="ARBA00023002"/>
    </source>
</evidence>
<dbReference type="GO" id="GO:0000166">
    <property type="term" value="F:nucleotide binding"/>
    <property type="evidence" value="ECO:0007669"/>
    <property type="project" value="InterPro"/>
</dbReference>
<evidence type="ECO:0000313" key="5">
    <source>
        <dbReference type="EMBL" id="PXW93986.1"/>
    </source>
</evidence>
<dbReference type="PANTHER" id="PTHR42840">
    <property type="entry name" value="NAD(P)-BINDING ROSSMANN-FOLD SUPERFAMILY PROTEIN-RELATED"/>
    <property type="match status" value="1"/>
</dbReference>
<dbReference type="InterPro" id="IPR055170">
    <property type="entry name" value="GFO_IDH_MocA-like_dom"/>
</dbReference>
<dbReference type="RefSeq" id="WP_110401746.1">
    <property type="nucleotide sequence ID" value="NZ_QJJS01000016.1"/>
</dbReference>
<comment type="caution">
    <text evidence="5">The sequence shown here is derived from an EMBL/GenBank/DDBJ whole genome shotgun (WGS) entry which is preliminary data.</text>
</comment>
<evidence type="ECO:0000259" key="4">
    <source>
        <dbReference type="Pfam" id="PF22725"/>
    </source>
</evidence>
<dbReference type="EMBL" id="QJJS01000016">
    <property type="protein sequence ID" value="PXW93986.1"/>
    <property type="molecule type" value="Genomic_DNA"/>
</dbReference>
<dbReference type="NCBIfam" id="TIGR04380">
    <property type="entry name" value="myo_inos_iolG"/>
    <property type="match status" value="1"/>
</dbReference>
<dbReference type="GO" id="GO:0005737">
    <property type="term" value="C:cytoplasm"/>
    <property type="evidence" value="ECO:0007669"/>
    <property type="project" value="TreeGrafter"/>
</dbReference>
<protein>
    <submittedName>
        <fullName evidence="5">Myo-inositol 2-dehydrogenase</fullName>
    </submittedName>
</protein>
<dbReference type="Proteomes" id="UP000247811">
    <property type="component" value="Unassembled WGS sequence"/>
</dbReference>